<evidence type="ECO:0000256" key="4">
    <source>
        <dbReference type="ARBA" id="ARBA00022833"/>
    </source>
</evidence>
<organism evidence="8 9">
    <name type="scientific">Lithohypha guttulata</name>
    <dbReference type="NCBI Taxonomy" id="1690604"/>
    <lineage>
        <taxon>Eukaryota</taxon>
        <taxon>Fungi</taxon>
        <taxon>Dikarya</taxon>
        <taxon>Ascomycota</taxon>
        <taxon>Pezizomycotina</taxon>
        <taxon>Eurotiomycetes</taxon>
        <taxon>Chaetothyriomycetidae</taxon>
        <taxon>Chaetothyriales</taxon>
        <taxon>Trichomeriaceae</taxon>
        <taxon>Lithohypha</taxon>
    </lineage>
</organism>
<keyword evidence="9" id="KW-1185">Reference proteome</keyword>
<keyword evidence="2" id="KW-0677">Repeat</keyword>
<feature type="region of interest" description="Disordered" evidence="6">
    <location>
        <begin position="540"/>
        <end position="563"/>
    </location>
</feature>
<dbReference type="SUPFAM" id="SSF90229">
    <property type="entry name" value="CCCH zinc finger"/>
    <property type="match status" value="1"/>
</dbReference>
<evidence type="ECO:0000256" key="2">
    <source>
        <dbReference type="ARBA" id="ARBA00022737"/>
    </source>
</evidence>
<feature type="compositionally biased region" description="Polar residues" evidence="6">
    <location>
        <begin position="268"/>
        <end position="280"/>
    </location>
</feature>
<dbReference type="PROSITE" id="PS50103">
    <property type="entry name" value="ZF_C3H1"/>
    <property type="match status" value="2"/>
</dbReference>
<dbReference type="EMBL" id="JAVRRG010000109">
    <property type="protein sequence ID" value="KAK5084941.1"/>
    <property type="molecule type" value="Genomic_DNA"/>
</dbReference>
<gene>
    <name evidence="8" type="ORF">LTR24_007353</name>
</gene>
<sequence length="563" mass="61221">MNRHSGSQQASQGGPHNAQHRSQPSYNAMPIPQGNGASRARNGSLVGGQQQYDMAKSPPNHLSNKNTKHVPCKFFRQGQCQAGSACPFSHTLDPMSHQAPCKYFMKGNCKFGAKCALAHYLPNGVRVSKADLEPIYARHSMQYGINGRDEPLQYPHNNPALSEPFPAASANGTYFPDIPFLDDEYDPNPERTTSTWNANGRAYEQPPVGSPPTSQFGSPPNDTLSPQRKWPSALNAPLPASYNNSVPHYAKFGPFGSSVPDKFGLGSPPTSTLAQKTTKPSVRDRDPAPRGATPSSNLNTTALGGSPAQAETSIGERIMHSARNAPKSRAPMSASVPVNDHFEDRFGVDNDLPFLPSDLHEEVLTPGEKMRRLSRPDRPDQDISGSFKDISGGLAIPRRSSNVVGSPPAATSPSRFRAIFEEQQREKTSNVGIVGSPLRESWMLDGNSTISHRHSMQMSGISQAMARVELNRTDSIESNGLRANGLRGGYARQISSPGLSSKRIDEEGEPAFFAMDDESTRRANPNWYDGQSTLFRKVSEENSPQNRGVAIKNGNRPVFGYQA</sequence>
<feature type="compositionally biased region" description="Polar residues" evidence="6">
    <location>
        <begin position="1"/>
        <end position="26"/>
    </location>
</feature>
<dbReference type="InterPro" id="IPR000571">
    <property type="entry name" value="Znf_CCCH"/>
</dbReference>
<protein>
    <recommendedName>
        <fullName evidence="7">C3H1-type domain-containing protein</fullName>
    </recommendedName>
</protein>
<dbReference type="InterPro" id="IPR041367">
    <property type="entry name" value="Znf-CCCH_4"/>
</dbReference>
<dbReference type="PANTHER" id="PTHR11224">
    <property type="entry name" value="MAKORIN-RELATED"/>
    <property type="match status" value="1"/>
</dbReference>
<reference evidence="8 9" key="1">
    <citation type="submission" date="2023-08" db="EMBL/GenBank/DDBJ databases">
        <title>Black Yeasts Isolated from many extreme environments.</title>
        <authorList>
            <person name="Coleine C."/>
            <person name="Stajich J.E."/>
            <person name="Selbmann L."/>
        </authorList>
    </citation>
    <scope>NUCLEOTIDE SEQUENCE [LARGE SCALE GENOMIC DNA]</scope>
    <source>
        <strain evidence="8 9">CCFEE 5885</strain>
    </source>
</reference>
<dbReference type="PANTHER" id="PTHR11224:SF10">
    <property type="entry name" value="IP09428P-RELATED"/>
    <property type="match status" value="1"/>
</dbReference>
<accession>A0ABR0K3I6</accession>
<feature type="zinc finger region" description="C3H1-type" evidence="5">
    <location>
        <begin position="66"/>
        <end position="93"/>
    </location>
</feature>
<evidence type="ECO:0000259" key="7">
    <source>
        <dbReference type="PROSITE" id="PS50103"/>
    </source>
</evidence>
<feature type="compositionally biased region" description="Polar residues" evidence="6">
    <location>
        <begin position="293"/>
        <end position="303"/>
    </location>
</feature>
<evidence type="ECO:0000256" key="3">
    <source>
        <dbReference type="ARBA" id="ARBA00022771"/>
    </source>
</evidence>
<feature type="region of interest" description="Disordered" evidence="6">
    <location>
        <begin position="1"/>
        <end position="67"/>
    </location>
</feature>
<feature type="region of interest" description="Disordered" evidence="6">
    <location>
        <begin position="261"/>
        <end position="312"/>
    </location>
</feature>
<comment type="caution">
    <text evidence="8">The sequence shown here is derived from an EMBL/GenBank/DDBJ whole genome shotgun (WGS) entry which is preliminary data.</text>
</comment>
<dbReference type="Pfam" id="PF18044">
    <property type="entry name" value="zf-CCCH_4"/>
    <property type="match status" value="1"/>
</dbReference>
<dbReference type="SMART" id="SM00356">
    <property type="entry name" value="ZnF_C3H1"/>
    <property type="match status" value="2"/>
</dbReference>
<feature type="domain" description="C3H1-type" evidence="7">
    <location>
        <begin position="66"/>
        <end position="93"/>
    </location>
</feature>
<feature type="compositionally biased region" description="Polar residues" evidence="6">
    <location>
        <begin position="211"/>
        <end position="226"/>
    </location>
</feature>
<feature type="region of interest" description="Disordered" evidence="6">
    <location>
        <begin position="365"/>
        <end position="412"/>
    </location>
</feature>
<feature type="domain" description="C3H1-type" evidence="7">
    <location>
        <begin position="95"/>
        <end position="122"/>
    </location>
</feature>
<evidence type="ECO:0000313" key="9">
    <source>
        <dbReference type="Proteomes" id="UP001345013"/>
    </source>
</evidence>
<feature type="compositionally biased region" description="Polar residues" evidence="6">
    <location>
        <begin position="399"/>
        <end position="412"/>
    </location>
</feature>
<evidence type="ECO:0000256" key="6">
    <source>
        <dbReference type="SAM" id="MobiDB-lite"/>
    </source>
</evidence>
<proteinExistence type="predicted"/>
<keyword evidence="4 5" id="KW-0862">Zinc</keyword>
<feature type="region of interest" description="Disordered" evidence="6">
    <location>
        <begin position="179"/>
        <end position="236"/>
    </location>
</feature>
<dbReference type="InterPro" id="IPR045072">
    <property type="entry name" value="MKRN-like"/>
</dbReference>
<evidence type="ECO:0000256" key="1">
    <source>
        <dbReference type="ARBA" id="ARBA00022723"/>
    </source>
</evidence>
<keyword evidence="1 5" id="KW-0479">Metal-binding</keyword>
<dbReference type="Proteomes" id="UP001345013">
    <property type="component" value="Unassembled WGS sequence"/>
</dbReference>
<dbReference type="Pfam" id="PF00642">
    <property type="entry name" value="zf-CCCH"/>
    <property type="match status" value="1"/>
</dbReference>
<dbReference type="InterPro" id="IPR036855">
    <property type="entry name" value="Znf_CCCH_sf"/>
</dbReference>
<dbReference type="Gene3D" id="4.10.1000.10">
    <property type="entry name" value="Zinc finger, CCCH-type"/>
    <property type="match status" value="1"/>
</dbReference>
<feature type="compositionally biased region" description="Basic and acidic residues" evidence="6">
    <location>
        <begin position="365"/>
        <end position="381"/>
    </location>
</feature>
<keyword evidence="3 5" id="KW-0863">Zinc-finger</keyword>
<feature type="zinc finger region" description="C3H1-type" evidence="5">
    <location>
        <begin position="95"/>
        <end position="122"/>
    </location>
</feature>
<evidence type="ECO:0000313" key="8">
    <source>
        <dbReference type="EMBL" id="KAK5084941.1"/>
    </source>
</evidence>
<evidence type="ECO:0000256" key="5">
    <source>
        <dbReference type="PROSITE-ProRule" id="PRU00723"/>
    </source>
</evidence>
<name>A0ABR0K3I6_9EURO</name>